<comment type="caution">
    <text evidence="3">The sequence shown here is derived from an EMBL/GenBank/DDBJ whole genome shotgun (WGS) entry which is preliminary data.</text>
</comment>
<protein>
    <submittedName>
        <fullName evidence="3">Uncharacterized protein</fullName>
    </submittedName>
</protein>
<keyword evidence="4" id="KW-1185">Reference proteome</keyword>
<evidence type="ECO:0000256" key="2">
    <source>
        <dbReference type="SAM" id="Phobius"/>
    </source>
</evidence>
<feature type="transmembrane region" description="Helical" evidence="2">
    <location>
        <begin position="40"/>
        <end position="60"/>
    </location>
</feature>
<dbReference type="EMBL" id="BSTX01000004">
    <property type="protein sequence ID" value="GLZ81004.1"/>
    <property type="molecule type" value="Genomic_DNA"/>
</dbReference>
<reference evidence="3" key="1">
    <citation type="submission" date="2023-03" db="EMBL/GenBank/DDBJ databases">
        <title>Actinorhabdospora filicis NBRC 111898.</title>
        <authorList>
            <person name="Ichikawa N."/>
            <person name="Sato H."/>
            <person name="Tonouchi N."/>
        </authorList>
    </citation>
    <scope>NUCLEOTIDE SEQUENCE</scope>
    <source>
        <strain evidence="3">NBRC 111898</strain>
    </source>
</reference>
<feature type="region of interest" description="Disordered" evidence="1">
    <location>
        <begin position="67"/>
        <end position="98"/>
    </location>
</feature>
<name>A0A9W6WBV4_9ACTN</name>
<proteinExistence type="predicted"/>
<keyword evidence="2" id="KW-1133">Transmembrane helix</keyword>
<keyword evidence="2" id="KW-0812">Transmembrane</keyword>
<gene>
    <name evidence="3" type="ORF">Afil01_58110</name>
</gene>
<accession>A0A9W6WBV4</accession>
<organism evidence="3 4">
    <name type="scientific">Actinorhabdospora filicis</name>
    <dbReference type="NCBI Taxonomy" id="1785913"/>
    <lineage>
        <taxon>Bacteria</taxon>
        <taxon>Bacillati</taxon>
        <taxon>Actinomycetota</taxon>
        <taxon>Actinomycetes</taxon>
        <taxon>Micromonosporales</taxon>
        <taxon>Micromonosporaceae</taxon>
        <taxon>Actinorhabdospora</taxon>
    </lineage>
</organism>
<dbReference type="AlphaFoldDB" id="A0A9W6WBV4"/>
<dbReference type="Proteomes" id="UP001165079">
    <property type="component" value="Unassembled WGS sequence"/>
</dbReference>
<dbReference type="RefSeq" id="WP_285666320.1">
    <property type="nucleotide sequence ID" value="NZ_BSTX01000004.1"/>
</dbReference>
<evidence type="ECO:0000313" key="4">
    <source>
        <dbReference type="Proteomes" id="UP001165079"/>
    </source>
</evidence>
<keyword evidence="2" id="KW-0472">Membrane</keyword>
<evidence type="ECO:0000313" key="3">
    <source>
        <dbReference type="EMBL" id="GLZ81004.1"/>
    </source>
</evidence>
<sequence>MKDDIKHLLDGALGDAPPIAVDSEDATARGRVALGRRRRLAGSGIAAAVLAGALTVTLAMNTVGGDGGVPSGASPSASGPSVHPSPTDPVDDSQPFPLHPDGLYKWALNTDQGGNELTAFTDAYWNVLNERYGIQRPQEGQAFQSEVWELNRLVKEGTEEEPEDVVEPVGYRDDRVVLRDGVASGSGNHVDPELILPGSAPDTEDTISIAIFAPGAYSTGTNKSAQDNRPGPGEGFFDLIDCREYSFTIQLGIKLTMTPDCQFLGGGSAIYSETTRVSTSGPGSSIITELVVFRSDGSAVVIKDQAWPKDHAAGLRDATLKQADLMAIAGALPGWNQR</sequence>
<feature type="compositionally biased region" description="Low complexity" evidence="1">
    <location>
        <begin position="71"/>
        <end position="85"/>
    </location>
</feature>
<evidence type="ECO:0000256" key="1">
    <source>
        <dbReference type="SAM" id="MobiDB-lite"/>
    </source>
</evidence>